<name>A0A3B0X827_9ZZZZ</name>
<evidence type="ECO:0000256" key="4">
    <source>
        <dbReference type="SAM" id="MobiDB-lite"/>
    </source>
</evidence>
<keyword evidence="3" id="KW-0964">Secreted</keyword>
<feature type="domain" description="Gp5/Type VI secretion system Vgr protein OB-fold" evidence="5">
    <location>
        <begin position="380"/>
        <end position="448"/>
    </location>
</feature>
<gene>
    <name evidence="7" type="ORF">MNBD_GAMMA08-2641</name>
</gene>
<feature type="region of interest" description="Disordered" evidence="4">
    <location>
        <begin position="446"/>
        <end position="475"/>
    </location>
</feature>
<dbReference type="SUPFAM" id="SSF69349">
    <property type="entry name" value="Phage fibre proteins"/>
    <property type="match status" value="1"/>
</dbReference>
<reference evidence="7" key="1">
    <citation type="submission" date="2018-06" db="EMBL/GenBank/DDBJ databases">
        <authorList>
            <person name="Zhirakovskaya E."/>
        </authorList>
    </citation>
    <scope>NUCLEOTIDE SEQUENCE</scope>
</reference>
<evidence type="ECO:0000256" key="2">
    <source>
        <dbReference type="ARBA" id="ARBA00005558"/>
    </source>
</evidence>
<dbReference type="Gene3D" id="4.10.220.110">
    <property type="match status" value="1"/>
</dbReference>
<dbReference type="Gene3D" id="3.55.50.10">
    <property type="entry name" value="Baseplate protein-like domains"/>
    <property type="match status" value="1"/>
</dbReference>
<dbReference type="GO" id="GO:0005576">
    <property type="term" value="C:extracellular region"/>
    <property type="evidence" value="ECO:0007669"/>
    <property type="project" value="UniProtKB-SubCell"/>
</dbReference>
<organism evidence="7">
    <name type="scientific">hydrothermal vent metagenome</name>
    <dbReference type="NCBI Taxonomy" id="652676"/>
    <lineage>
        <taxon>unclassified sequences</taxon>
        <taxon>metagenomes</taxon>
        <taxon>ecological metagenomes</taxon>
    </lineage>
</organism>
<feature type="domain" description="Gp5/Type VI secretion system Vgr C-terminal trimerisation" evidence="6">
    <location>
        <begin position="462"/>
        <end position="575"/>
    </location>
</feature>
<dbReference type="AlphaFoldDB" id="A0A3B0X827"/>
<dbReference type="Pfam" id="PF04717">
    <property type="entry name" value="Phage_base_V"/>
    <property type="match status" value="1"/>
</dbReference>
<dbReference type="PANTHER" id="PTHR32305">
    <property type="match status" value="1"/>
</dbReference>
<comment type="subcellular location">
    <subcellularLocation>
        <location evidence="1">Secreted</location>
    </subcellularLocation>
</comment>
<evidence type="ECO:0000313" key="7">
    <source>
        <dbReference type="EMBL" id="VAW59622.1"/>
    </source>
</evidence>
<dbReference type="Pfam" id="PF05954">
    <property type="entry name" value="Phage_GPD"/>
    <property type="match status" value="1"/>
</dbReference>
<sequence length="653" mass="73180">MSDLTQDSRLISISSPLAKDELLLTSFEGTEYISDLFEFQIEVLSSNHTIKPEQLIGKTVDIKIHNKINRTFNGYISRFTYGEAKADNLRTYHLTMVPWLWFLSKTNNHRIFQKKTTKNIVTTVFKDLGFNDFDFKATGNPTPREYCVQHNESDLNFISRLLEEDGISYYFEQTDKKHKMIIVDAANAHQICAETDLTYSKGNPTNSQLSRWEHVYEFRKGKWSLDDYDFKAPTKDQFQTTASTSKFANADKYEHYEYTPYHDFAGLKDLTKKRIEAEEAPLNVIEASSDCSSFYAGGKFAVEKHSVKEELGSYIITAIRHRGYDNSYLAGHESASGYGNDLSCIPDTVHFRPPLVHSKPYMLGPQSAVVVGPKGEEIHTDEFGRIRVQFHWDREGKNNEKSTCFIHVVQPWAGAGWGTSFVPRIGMEVIVNFLDGDPDRPVITGSIYNGDNAPPFSSKTQSGIRTRSTKKGTASNCNELRFDDLKGSEQVFIHAEKNMDTEVENNETLKVDINRTKNIGKNETYKIGENRDKTIGNNQTEDIGKDKETTVGSNYTESIGADKKIKVGANHNETITGNMSISIDKSYSCDAAKNIVINAGDQITLKTGSASIIMKKNGDITIKGNDIRLKGSGKIDVKASSTVSIKGSSVSTN</sequence>
<dbReference type="EMBL" id="UOFH01000092">
    <property type="protein sequence ID" value="VAW59622.1"/>
    <property type="molecule type" value="Genomic_DNA"/>
</dbReference>
<dbReference type="Pfam" id="PF22178">
    <property type="entry name" value="Gp5_trimer_C"/>
    <property type="match status" value="1"/>
</dbReference>
<comment type="similarity">
    <text evidence="2">Belongs to the VgrG protein family.</text>
</comment>
<evidence type="ECO:0000259" key="5">
    <source>
        <dbReference type="Pfam" id="PF04717"/>
    </source>
</evidence>
<protein>
    <submittedName>
        <fullName evidence="7">VgrG protein</fullName>
    </submittedName>
</protein>
<dbReference type="InterPro" id="IPR054030">
    <property type="entry name" value="Gp5_Vgr_C"/>
</dbReference>
<dbReference type="InterPro" id="IPR006533">
    <property type="entry name" value="T6SS_Vgr_RhsGE"/>
</dbReference>
<dbReference type="InterPro" id="IPR050708">
    <property type="entry name" value="T6SS_VgrG/RHS"/>
</dbReference>
<dbReference type="NCBIfam" id="TIGR03361">
    <property type="entry name" value="VI_Rhs_Vgr"/>
    <property type="match status" value="1"/>
</dbReference>
<accession>A0A3B0X827</accession>
<dbReference type="SUPFAM" id="SSF69255">
    <property type="entry name" value="gp5 N-terminal domain-like"/>
    <property type="match status" value="1"/>
</dbReference>
<dbReference type="InterPro" id="IPR006531">
    <property type="entry name" value="Gp5/Vgr_OB"/>
</dbReference>
<evidence type="ECO:0000256" key="1">
    <source>
        <dbReference type="ARBA" id="ARBA00004613"/>
    </source>
</evidence>
<dbReference type="Gene3D" id="2.30.110.50">
    <property type="match status" value="1"/>
</dbReference>
<evidence type="ECO:0000256" key="3">
    <source>
        <dbReference type="ARBA" id="ARBA00022525"/>
    </source>
</evidence>
<dbReference type="InterPro" id="IPR037026">
    <property type="entry name" value="Vgr_OB-fold_dom_sf"/>
</dbReference>
<dbReference type="PANTHER" id="PTHR32305:SF15">
    <property type="entry name" value="PROTEIN RHSA-RELATED"/>
    <property type="match status" value="1"/>
</dbReference>
<evidence type="ECO:0000259" key="6">
    <source>
        <dbReference type="Pfam" id="PF22178"/>
    </source>
</evidence>
<feature type="compositionally biased region" description="Polar residues" evidence="4">
    <location>
        <begin position="455"/>
        <end position="475"/>
    </location>
</feature>
<dbReference type="InterPro" id="IPR017847">
    <property type="entry name" value="T6SS_RhsGE_Vgr_subset"/>
</dbReference>
<dbReference type="Gene3D" id="2.40.50.230">
    <property type="entry name" value="Gp5 N-terminal domain"/>
    <property type="match status" value="1"/>
</dbReference>
<dbReference type="SUPFAM" id="SSF69279">
    <property type="entry name" value="Phage tail proteins"/>
    <property type="match status" value="2"/>
</dbReference>
<dbReference type="NCBIfam" id="TIGR01646">
    <property type="entry name" value="vgr_GE"/>
    <property type="match status" value="1"/>
</dbReference>
<proteinExistence type="inferred from homology"/>